<gene>
    <name evidence="1" type="ORF">FA95DRAFT_71504</name>
</gene>
<keyword evidence="2" id="KW-1185">Reference proteome</keyword>
<comment type="caution">
    <text evidence="1">The sequence shown here is derived from an EMBL/GenBank/DDBJ whole genome shotgun (WGS) entry which is preliminary data.</text>
</comment>
<organism evidence="1 2">
    <name type="scientific">Auriscalpium vulgare</name>
    <dbReference type="NCBI Taxonomy" id="40419"/>
    <lineage>
        <taxon>Eukaryota</taxon>
        <taxon>Fungi</taxon>
        <taxon>Dikarya</taxon>
        <taxon>Basidiomycota</taxon>
        <taxon>Agaricomycotina</taxon>
        <taxon>Agaricomycetes</taxon>
        <taxon>Russulales</taxon>
        <taxon>Auriscalpiaceae</taxon>
        <taxon>Auriscalpium</taxon>
    </lineage>
</organism>
<accession>A0ACB8S7F8</accession>
<dbReference type="Proteomes" id="UP000814033">
    <property type="component" value="Unassembled WGS sequence"/>
</dbReference>
<proteinExistence type="predicted"/>
<evidence type="ECO:0000313" key="1">
    <source>
        <dbReference type="EMBL" id="KAI0052229.1"/>
    </source>
</evidence>
<dbReference type="EMBL" id="MU275847">
    <property type="protein sequence ID" value="KAI0052229.1"/>
    <property type="molecule type" value="Genomic_DNA"/>
</dbReference>
<reference evidence="1" key="2">
    <citation type="journal article" date="2022" name="New Phytol.">
        <title>Evolutionary transition to the ectomycorrhizal habit in the genomes of a hyperdiverse lineage of mushroom-forming fungi.</title>
        <authorList>
            <person name="Looney B."/>
            <person name="Miyauchi S."/>
            <person name="Morin E."/>
            <person name="Drula E."/>
            <person name="Courty P.E."/>
            <person name="Kohler A."/>
            <person name="Kuo A."/>
            <person name="LaButti K."/>
            <person name="Pangilinan J."/>
            <person name="Lipzen A."/>
            <person name="Riley R."/>
            <person name="Andreopoulos W."/>
            <person name="He G."/>
            <person name="Johnson J."/>
            <person name="Nolan M."/>
            <person name="Tritt A."/>
            <person name="Barry K.W."/>
            <person name="Grigoriev I.V."/>
            <person name="Nagy L.G."/>
            <person name="Hibbett D."/>
            <person name="Henrissat B."/>
            <person name="Matheny P.B."/>
            <person name="Labbe J."/>
            <person name="Martin F.M."/>
        </authorList>
    </citation>
    <scope>NUCLEOTIDE SEQUENCE</scope>
    <source>
        <strain evidence="1">FP105234-sp</strain>
    </source>
</reference>
<reference evidence="1" key="1">
    <citation type="submission" date="2021-02" db="EMBL/GenBank/DDBJ databases">
        <authorList>
            <consortium name="DOE Joint Genome Institute"/>
            <person name="Ahrendt S."/>
            <person name="Looney B.P."/>
            <person name="Miyauchi S."/>
            <person name="Morin E."/>
            <person name="Drula E."/>
            <person name="Courty P.E."/>
            <person name="Chicoki N."/>
            <person name="Fauchery L."/>
            <person name="Kohler A."/>
            <person name="Kuo A."/>
            <person name="Labutti K."/>
            <person name="Pangilinan J."/>
            <person name="Lipzen A."/>
            <person name="Riley R."/>
            <person name="Andreopoulos W."/>
            <person name="He G."/>
            <person name="Johnson J."/>
            <person name="Barry K.W."/>
            <person name="Grigoriev I.V."/>
            <person name="Nagy L."/>
            <person name="Hibbett D."/>
            <person name="Henrissat B."/>
            <person name="Matheny P.B."/>
            <person name="Labbe J."/>
            <person name="Martin F."/>
        </authorList>
    </citation>
    <scope>NUCLEOTIDE SEQUENCE</scope>
    <source>
        <strain evidence="1">FP105234-sp</strain>
    </source>
</reference>
<evidence type="ECO:0000313" key="2">
    <source>
        <dbReference type="Proteomes" id="UP000814033"/>
    </source>
</evidence>
<sequence>MVTQPPRPKRNTKGGGRTGKLSRSDRALIRLRKGKGCTQKSLATFFGVSTSAIQYTLKNMQDDDTRDDVSYASGRLPDHLPLKQESPSEGDTDDIDLSEGHCVNIESRHDGAPEQTTPSTSTVTPPHPSVFQPSVIAHAAAKRKGTKVIQDQGNRDTAPTSNSETRLDSASPPRFSDNKLNSAVPGDSAVVPGNSSPLGVVISGLKNGAEDVRTPRTESSRLRSGTATILNIRRQISCKSRALALPYARPAGAKQDDKLQIANLSQSTLSRFQPVAGEFPAPDGQLLAFSARSGPSRLQHVEEIWTFTRSLGLDENQYTIMLSEGIKSVADLDRLAEMNETYLDFVGGALMAKGFSMFEYMKLKNAIQLRKK</sequence>
<name>A0ACB8S7F8_9AGAM</name>
<protein>
    <submittedName>
        <fullName evidence="1">Uncharacterized protein</fullName>
    </submittedName>
</protein>